<evidence type="ECO:0000259" key="1">
    <source>
        <dbReference type="Pfam" id="PF00705"/>
    </source>
</evidence>
<name>A0A409WV03_PSICY</name>
<gene>
    <name evidence="2" type="ORF">CVT25_008444</name>
</gene>
<feature type="non-terminal residue" evidence="2">
    <location>
        <position position="41"/>
    </location>
</feature>
<organism evidence="2 3">
    <name type="scientific">Psilocybe cyanescens</name>
    <dbReference type="NCBI Taxonomy" id="93625"/>
    <lineage>
        <taxon>Eukaryota</taxon>
        <taxon>Fungi</taxon>
        <taxon>Dikarya</taxon>
        <taxon>Basidiomycota</taxon>
        <taxon>Agaricomycotina</taxon>
        <taxon>Agaricomycetes</taxon>
        <taxon>Agaricomycetidae</taxon>
        <taxon>Agaricales</taxon>
        <taxon>Agaricineae</taxon>
        <taxon>Strophariaceae</taxon>
        <taxon>Psilocybe</taxon>
    </lineage>
</organism>
<keyword evidence="3" id="KW-1185">Reference proteome</keyword>
<dbReference type="AlphaFoldDB" id="A0A409WV03"/>
<dbReference type="OrthoDB" id="534348at2759"/>
<reference evidence="2 3" key="1">
    <citation type="journal article" date="2018" name="Evol. Lett.">
        <title>Horizontal gene cluster transfer increased hallucinogenic mushroom diversity.</title>
        <authorList>
            <person name="Reynolds H.T."/>
            <person name="Vijayakumar V."/>
            <person name="Gluck-Thaler E."/>
            <person name="Korotkin H.B."/>
            <person name="Matheny P.B."/>
            <person name="Slot J.C."/>
        </authorList>
    </citation>
    <scope>NUCLEOTIDE SEQUENCE [LARGE SCALE GENOMIC DNA]</scope>
    <source>
        <strain evidence="2 3">2631</strain>
    </source>
</reference>
<dbReference type="SUPFAM" id="SSF55979">
    <property type="entry name" value="DNA clamp"/>
    <property type="match status" value="1"/>
</dbReference>
<dbReference type="InterPro" id="IPR022648">
    <property type="entry name" value="Pr_cel_nuc_antig_N"/>
</dbReference>
<comment type="caution">
    <text evidence="2">The sequence shown here is derived from an EMBL/GenBank/DDBJ whole genome shotgun (WGS) entry which is preliminary data.</text>
</comment>
<dbReference type="EMBL" id="NHYD01003153">
    <property type="protein sequence ID" value="PPQ82296.1"/>
    <property type="molecule type" value="Genomic_DNA"/>
</dbReference>
<evidence type="ECO:0000313" key="3">
    <source>
        <dbReference type="Proteomes" id="UP000283269"/>
    </source>
</evidence>
<dbReference type="Pfam" id="PF00705">
    <property type="entry name" value="PCNA_N"/>
    <property type="match status" value="1"/>
</dbReference>
<dbReference type="GO" id="GO:0003677">
    <property type="term" value="F:DNA binding"/>
    <property type="evidence" value="ECO:0007669"/>
    <property type="project" value="InterPro"/>
</dbReference>
<dbReference type="GO" id="GO:0006275">
    <property type="term" value="P:regulation of DNA replication"/>
    <property type="evidence" value="ECO:0007669"/>
    <property type="project" value="InterPro"/>
</dbReference>
<dbReference type="InParanoid" id="A0A409WV03"/>
<dbReference type="InterPro" id="IPR046938">
    <property type="entry name" value="DNA_clamp_sf"/>
</dbReference>
<feature type="domain" description="Proliferating cell nuclear antigen PCNA N-terminal" evidence="1">
    <location>
        <begin position="3"/>
        <end position="40"/>
    </location>
</feature>
<evidence type="ECO:0000313" key="2">
    <source>
        <dbReference type="EMBL" id="PPQ82296.1"/>
    </source>
</evidence>
<accession>A0A409WV03</accession>
<dbReference type="Proteomes" id="UP000283269">
    <property type="component" value="Unassembled WGS sequence"/>
</dbReference>
<dbReference type="Gene3D" id="3.10.150.10">
    <property type="entry name" value="DNA Polymerase III, subunit A, domain 2"/>
    <property type="match status" value="1"/>
</dbReference>
<sequence length="41" mass="4524">MPLGVNLTLLTKVLRCAKDDDICTLKAADQAYVLNLVYEAK</sequence>
<proteinExistence type="predicted"/>
<protein>
    <recommendedName>
        <fullName evidence="1">Proliferating cell nuclear antigen PCNA N-terminal domain-containing protein</fullName>
    </recommendedName>
</protein>
<dbReference type="STRING" id="93625.A0A409WV03"/>